<protein>
    <submittedName>
        <fullName evidence="1">Uncharacterized protein</fullName>
    </submittedName>
</protein>
<sequence>MFEGFAEKQRTYFDVKEAAAGYINPNRAVDENADHRRMNDGVLHGQYTPKVYPFKDISGKGTSKDKENDVSMYGVEFVPKPMAIRKGRPTSINRRNNPQPNIAFHMKHIQNQGIPVVRTRMTLEDFQRKPIDSPYMSNSHRVYRKYQPSEIEKAKPFQQIARSASGIVPELNKPDADLRETRLFPVIPRNARLTADRAQALTNSVIKPRKNKYQPHLSGASSLTDETFPYLPIKDLNKPALKPVSGPNDCMEVASWDSAPLSTARTTSRVYGRKRADKTKFGSMAQAVVPELPPPTSKSLMFKEYAQYPKYAPQMLDDYYRGRVGKEIVRPFVY</sequence>
<accession>A0ABP0GZL1</accession>
<evidence type="ECO:0000313" key="1">
    <source>
        <dbReference type="EMBL" id="CAK8696985.1"/>
    </source>
</evidence>
<dbReference type="Proteomes" id="UP001642483">
    <property type="component" value="Unassembled WGS sequence"/>
</dbReference>
<comment type="caution">
    <text evidence="1">The sequence shown here is derived from an EMBL/GenBank/DDBJ whole genome shotgun (WGS) entry which is preliminary data.</text>
</comment>
<dbReference type="EMBL" id="CAWYQH010000163">
    <property type="protein sequence ID" value="CAK8696985.1"/>
    <property type="molecule type" value="Genomic_DNA"/>
</dbReference>
<reference evidence="1 2" key="1">
    <citation type="submission" date="2024-02" db="EMBL/GenBank/DDBJ databases">
        <authorList>
            <person name="Daric V."/>
            <person name="Darras S."/>
        </authorList>
    </citation>
    <scope>NUCLEOTIDE SEQUENCE [LARGE SCALE GENOMIC DNA]</scope>
</reference>
<gene>
    <name evidence="1" type="ORF">CVLEPA_LOCUS30279</name>
</gene>
<evidence type="ECO:0000313" key="2">
    <source>
        <dbReference type="Proteomes" id="UP001642483"/>
    </source>
</evidence>
<proteinExistence type="predicted"/>
<organism evidence="1 2">
    <name type="scientific">Clavelina lepadiformis</name>
    <name type="common">Light-bulb sea squirt</name>
    <name type="synonym">Ascidia lepadiformis</name>
    <dbReference type="NCBI Taxonomy" id="159417"/>
    <lineage>
        <taxon>Eukaryota</taxon>
        <taxon>Metazoa</taxon>
        <taxon>Chordata</taxon>
        <taxon>Tunicata</taxon>
        <taxon>Ascidiacea</taxon>
        <taxon>Aplousobranchia</taxon>
        <taxon>Clavelinidae</taxon>
        <taxon>Clavelina</taxon>
    </lineage>
</organism>
<keyword evidence="2" id="KW-1185">Reference proteome</keyword>
<name>A0ABP0GZL1_CLALP</name>